<keyword evidence="2" id="KW-1185">Reference proteome</keyword>
<reference evidence="2" key="1">
    <citation type="journal article" date="2019" name="Int. J. Syst. Evol. Microbiol.">
        <title>The Global Catalogue of Microorganisms (GCM) 10K type strain sequencing project: providing services to taxonomists for standard genome sequencing and annotation.</title>
        <authorList>
            <consortium name="The Broad Institute Genomics Platform"/>
            <consortium name="The Broad Institute Genome Sequencing Center for Infectious Disease"/>
            <person name="Wu L."/>
            <person name="Ma J."/>
        </authorList>
    </citation>
    <scope>NUCLEOTIDE SEQUENCE [LARGE SCALE GENOMIC DNA]</scope>
    <source>
        <strain evidence="2">CCUG 60524</strain>
    </source>
</reference>
<name>A0ABW3IMX4_9RHOB</name>
<dbReference type="EMBL" id="JBHTJT010000007">
    <property type="protein sequence ID" value="MFD0979063.1"/>
    <property type="molecule type" value="Genomic_DNA"/>
</dbReference>
<evidence type="ECO:0000313" key="1">
    <source>
        <dbReference type="EMBL" id="MFD0979063.1"/>
    </source>
</evidence>
<organism evidence="1 2">
    <name type="scientific">Tropicimonas aquimaris</name>
    <dbReference type="NCBI Taxonomy" id="914152"/>
    <lineage>
        <taxon>Bacteria</taxon>
        <taxon>Pseudomonadati</taxon>
        <taxon>Pseudomonadota</taxon>
        <taxon>Alphaproteobacteria</taxon>
        <taxon>Rhodobacterales</taxon>
        <taxon>Roseobacteraceae</taxon>
        <taxon>Tropicimonas</taxon>
    </lineage>
</organism>
<comment type="caution">
    <text evidence="1">The sequence shown here is derived from an EMBL/GenBank/DDBJ whole genome shotgun (WGS) entry which is preliminary data.</text>
</comment>
<dbReference type="RefSeq" id="WP_386073303.1">
    <property type="nucleotide sequence ID" value="NZ_JBHTJT010000007.1"/>
</dbReference>
<gene>
    <name evidence="1" type="ORF">ACFQ2S_05300</name>
</gene>
<dbReference type="Proteomes" id="UP001597108">
    <property type="component" value="Unassembled WGS sequence"/>
</dbReference>
<proteinExistence type="predicted"/>
<protein>
    <submittedName>
        <fullName evidence="1">Uncharacterized protein</fullName>
    </submittedName>
</protein>
<evidence type="ECO:0000313" key="2">
    <source>
        <dbReference type="Proteomes" id="UP001597108"/>
    </source>
</evidence>
<accession>A0ABW3IMX4</accession>
<sequence length="113" mass="12490">MPLDEGSSPACPAPQADRTLRVTIRAACPFPARRGKPIRVERQTEALVAPGHDVELVTYHLGETDRAQTYRILGGHWTGTLSPGPEPKKLLWYDPSLVKVLRRTDAERPPDAV</sequence>